<dbReference type="EMBL" id="CAJNBJ010000016">
    <property type="protein sequence ID" value="CAE6761128.1"/>
    <property type="molecule type" value="Genomic_DNA"/>
</dbReference>
<sequence>MADLYARSRLMVVLAACTLTACVLPRPTDSPVHTFVLTTEEPERGLVAPLSRANTQGVLLVGVPQAAAGFEQPRMAYLERPSEVNYYATHFWVDAPSRMLAPLLIRALEQSGYWRVVVPMPSALRADHQLDVSGLVVQQEFLQKPSQSRVRLRAQLTDLKTQRVMGARSFDRLEPAPSEDAYGGVLAANRAMSAVLAAVNDWIAGCLREGGKEVC</sequence>
<feature type="domain" description="ABC-type transport auxiliary lipoprotein component" evidence="2">
    <location>
        <begin position="53"/>
        <end position="198"/>
    </location>
</feature>
<dbReference type="SUPFAM" id="SSF159594">
    <property type="entry name" value="XCC0632-like"/>
    <property type="match status" value="1"/>
</dbReference>
<keyword evidence="1" id="KW-0732">Signal</keyword>
<comment type="caution">
    <text evidence="3">The sequence shown here is derived from an EMBL/GenBank/DDBJ whole genome shotgun (WGS) entry which is preliminary data.</text>
</comment>
<feature type="signal peptide" evidence="1">
    <location>
        <begin position="1"/>
        <end position="21"/>
    </location>
</feature>
<organism evidence="3 4">
    <name type="scientific">Nitrospira defluvii</name>
    <dbReference type="NCBI Taxonomy" id="330214"/>
    <lineage>
        <taxon>Bacteria</taxon>
        <taxon>Pseudomonadati</taxon>
        <taxon>Nitrospirota</taxon>
        <taxon>Nitrospiria</taxon>
        <taxon>Nitrospirales</taxon>
        <taxon>Nitrospiraceae</taxon>
        <taxon>Nitrospira</taxon>
    </lineage>
</organism>
<evidence type="ECO:0000256" key="1">
    <source>
        <dbReference type="SAM" id="SignalP"/>
    </source>
</evidence>
<dbReference type="Proteomes" id="UP000675880">
    <property type="component" value="Unassembled WGS sequence"/>
</dbReference>
<reference evidence="3 4" key="1">
    <citation type="submission" date="2021-02" db="EMBL/GenBank/DDBJ databases">
        <authorList>
            <person name="Han P."/>
        </authorList>
    </citation>
    <scope>NUCLEOTIDE SEQUENCE [LARGE SCALE GENOMIC DNA]</scope>
    <source>
        <strain evidence="3">Candidatus Nitrospira sp. ZN2</strain>
    </source>
</reference>
<accession>A0ABM8RMF2</accession>
<evidence type="ECO:0000313" key="3">
    <source>
        <dbReference type="EMBL" id="CAE6761128.1"/>
    </source>
</evidence>
<protein>
    <submittedName>
        <fullName evidence="3">ABC_trans_aux domain-containing protein</fullName>
    </submittedName>
</protein>
<dbReference type="Pfam" id="PF03886">
    <property type="entry name" value="ABC_trans_aux"/>
    <property type="match status" value="1"/>
</dbReference>
<evidence type="ECO:0000313" key="4">
    <source>
        <dbReference type="Proteomes" id="UP000675880"/>
    </source>
</evidence>
<evidence type="ECO:0000259" key="2">
    <source>
        <dbReference type="Pfam" id="PF03886"/>
    </source>
</evidence>
<dbReference type="InterPro" id="IPR005586">
    <property type="entry name" value="ABC_trans_aux"/>
</dbReference>
<dbReference type="RefSeq" id="WP_213042783.1">
    <property type="nucleotide sequence ID" value="NZ_CAJNBJ010000016.1"/>
</dbReference>
<dbReference type="Gene3D" id="3.40.50.10610">
    <property type="entry name" value="ABC-type transport auxiliary lipoprotein component"/>
    <property type="match status" value="1"/>
</dbReference>
<gene>
    <name evidence="3" type="ORF">NSPZN2_30651</name>
</gene>
<proteinExistence type="predicted"/>
<dbReference type="PROSITE" id="PS51257">
    <property type="entry name" value="PROKAR_LIPOPROTEIN"/>
    <property type="match status" value="1"/>
</dbReference>
<feature type="chain" id="PRO_5046968596" evidence="1">
    <location>
        <begin position="22"/>
        <end position="215"/>
    </location>
</feature>
<name>A0ABM8RMF2_9BACT</name>
<keyword evidence="4" id="KW-1185">Reference proteome</keyword>